<evidence type="ECO:0000256" key="1">
    <source>
        <dbReference type="SAM" id="MobiDB-lite"/>
    </source>
</evidence>
<sequence>MSHSPVLDALDELARSGPTDPATARLLERLRRVEEASGQSIDSFLDTVQPLLPAVEQAQPLSAAQRRALASVGADPTPAPPGLRASFSTALGYERLVKDALSTREAAELLGVGDSRIRQRLRARTLLSTVVRGSHRLPRFQFTDTGELPGWAQVAPRVPVDRPLIAVEGFLTHPHVDLALGDRQVSPLEWLQAGGDPGVVADLAGE</sequence>
<keyword evidence="3" id="KW-1185">Reference proteome</keyword>
<evidence type="ECO:0000313" key="2">
    <source>
        <dbReference type="EMBL" id="MTD15044.1"/>
    </source>
</evidence>
<dbReference type="Proteomes" id="UP000460221">
    <property type="component" value="Unassembled WGS sequence"/>
</dbReference>
<feature type="region of interest" description="Disordered" evidence="1">
    <location>
        <begin position="1"/>
        <end position="20"/>
    </location>
</feature>
<dbReference type="RefSeq" id="WP_154769017.1">
    <property type="nucleotide sequence ID" value="NZ_WLYK01000005.1"/>
</dbReference>
<organism evidence="2 3">
    <name type="scientific">Nakamurella alba</name>
    <dbReference type="NCBI Taxonomy" id="2665158"/>
    <lineage>
        <taxon>Bacteria</taxon>
        <taxon>Bacillati</taxon>
        <taxon>Actinomycetota</taxon>
        <taxon>Actinomycetes</taxon>
        <taxon>Nakamurellales</taxon>
        <taxon>Nakamurellaceae</taxon>
        <taxon>Nakamurella</taxon>
    </lineage>
</organism>
<proteinExistence type="predicted"/>
<protein>
    <submittedName>
        <fullName evidence="2">DNA-binding protein</fullName>
    </submittedName>
</protein>
<dbReference type="AlphaFoldDB" id="A0A7K1FQH9"/>
<accession>A0A7K1FQH9</accession>
<dbReference type="GO" id="GO:0003677">
    <property type="term" value="F:DNA binding"/>
    <property type="evidence" value="ECO:0007669"/>
    <property type="project" value="UniProtKB-KW"/>
</dbReference>
<comment type="caution">
    <text evidence="2">The sequence shown here is derived from an EMBL/GenBank/DDBJ whole genome shotgun (WGS) entry which is preliminary data.</text>
</comment>
<evidence type="ECO:0000313" key="3">
    <source>
        <dbReference type="Proteomes" id="UP000460221"/>
    </source>
</evidence>
<keyword evidence="2" id="KW-0238">DNA-binding</keyword>
<name>A0A7K1FQH9_9ACTN</name>
<dbReference type="EMBL" id="WLYK01000005">
    <property type="protein sequence ID" value="MTD15044.1"/>
    <property type="molecule type" value="Genomic_DNA"/>
</dbReference>
<reference evidence="2 3" key="1">
    <citation type="submission" date="2019-11" db="EMBL/GenBank/DDBJ databases">
        <authorList>
            <person name="Jiang L.-Q."/>
        </authorList>
    </citation>
    <scope>NUCLEOTIDE SEQUENCE [LARGE SCALE GENOMIC DNA]</scope>
    <source>
        <strain evidence="2 3">YIM 132087</strain>
    </source>
</reference>
<gene>
    <name evidence="2" type="ORF">GIS00_13955</name>
</gene>